<dbReference type="AlphaFoldDB" id="A9KIG3"/>
<dbReference type="PANTHER" id="PTHR41283">
    <property type="entry name" value="AMINOGLYCOSIDE PHOSPHOTRANSFERASE"/>
    <property type="match status" value="1"/>
</dbReference>
<proteinExistence type="predicted"/>
<dbReference type="HOGENOM" id="CLU_078715_2_0_9"/>
<reference evidence="3" key="1">
    <citation type="submission" date="2007-11" db="EMBL/GenBank/DDBJ databases">
        <title>Complete genome sequence of Clostridium phytofermentans ISDg.</title>
        <authorList>
            <person name="Leschine S.B."/>
            <person name="Warnick T.A."/>
            <person name="Blanchard J.L."/>
            <person name="Schnell D.J."/>
            <person name="Petit E.L."/>
            <person name="LaTouf W.G."/>
            <person name="Copeland A."/>
            <person name="Lucas S."/>
            <person name="Lapidus A."/>
            <person name="Barry K."/>
            <person name="Glavina del Rio T."/>
            <person name="Dalin E."/>
            <person name="Tice H."/>
            <person name="Pitluck S."/>
            <person name="Kiss H."/>
            <person name="Brettin T."/>
            <person name="Bruce D."/>
            <person name="Detter J.C."/>
            <person name="Han C."/>
            <person name="Kuske C."/>
            <person name="Schmutz J."/>
            <person name="Larimer F."/>
            <person name="Land M."/>
            <person name="Hauser L."/>
            <person name="Kyrpides N."/>
            <person name="Kim E.A."/>
            <person name="Richardson P."/>
        </authorList>
    </citation>
    <scope>NUCLEOTIDE SEQUENCE [LARGE SCALE GENOMIC DNA]</scope>
    <source>
        <strain evidence="3">ATCC 700394 / DSM 18823 / ISDg</strain>
    </source>
</reference>
<dbReference type="eggNOG" id="COG3173">
    <property type="taxonomic scope" value="Bacteria"/>
</dbReference>
<dbReference type="OrthoDB" id="334783at2"/>
<dbReference type="Pfam" id="PF01636">
    <property type="entry name" value="APH"/>
    <property type="match status" value="1"/>
</dbReference>
<feature type="domain" description="Aminoglycoside phosphotransferase" evidence="1">
    <location>
        <begin position="1"/>
        <end position="56"/>
    </location>
</feature>
<organism evidence="2 3">
    <name type="scientific">Lachnoclostridium phytofermentans (strain ATCC 700394 / DSM 18823 / ISDg)</name>
    <name type="common">Clostridium phytofermentans</name>
    <dbReference type="NCBI Taxonomy" id="357809"/>
    <lineage>
        <taxon>Bacteria</taxon>
        <taxon>Bacillati</taxon>
        <taxon>Bacillota</taxon>
        <taxon>Clostridia</taxon>
        <taxon>Lachnospirales</taxon>
        <taxon>Lachnospiraceae</taxon>
    </lineage>
</organism>
<dbReference type="PANTHER" id="PTHR41283:SF1">
    <property type="entry name" value="AMINOGLYCOSIDE PHOSPHOTRANSFERASE DOMAIN-CONTAINING PROTEIN"/>
    <property type="match status" value="1"/>
</dbReference>
<dbReference type="Gene3D" id="3.90.1200.10">
    <property type="match status" value="1"/>
</dbReference>
<dbReference type="SUPFAM" id="SSF56112">
    <property type="entry name" value="Protein kinase-like (PK-like)"/>
    <property type="match status" value="1"/>
</dbReference>
<protein>
    <recommendedName>
        <fullName evidence="1">Aminoglycoside phosphotransferase domain-containing protein</fullName>
    </recommendedName>
</protein>
<name>A9KIG3_LACP7</name>
<accession>A9KIG3</accession>
<dbReference type="InterPro" id="IPR002575">
    <property type="entry name" value="Aminoglycoside_PTrfase"/>
</dbReference>
<dbReference type="STRING" id="357809.Cphy_2047"/>
<dbReference type="InterPro" id="IPR011009">
    <property type="entry name" value="Kinase-like_dom_sf"/>
</dbReference>
<evidence type="ECO:0000259" key="1">
    <source>
        <dbReference type="Pfam" id="PF01636"/>
    </source>
</evidence>
<keyword evidence="3" id="KW-1185">Reference proteome</keyword>
<dbReference type="KEGG" id="cpy:Cphy_2047"/>
<dbReference type="Proteomes" id="UP000000370">
    <property type="component" value="Chromosome"/>
</dbReference>
<evidence type="ECO:0000313" key="2">
    <source>
        <dbReference type="EMBL" id="ABX42415.1"/>
    </source>
</evidence>
<gene>
    <name evidence="2" type="ordered locus">Cphy_2047</name>
</gene>
<dbReference type="EMBL" id="CP000885">
    <property type="protein sequence ID" value="ABX42415.1"/>
    <property type="molecule type" value="Genomic_DNA"/>
</dbReference>
<sequence length="115" mass="13460">MMIENGKLVIIDFDRYDFGDPWEEFNRIVWCAQSSPHFATGQLNGYFGGEPPMEFFKLLALYIASNTLSSIYWAIPLGQNDIDIMMKQSQDVLMWYNDMQNPVPTWYQACKKMLK</sequence>
<evidence type="ECO:0000313" key="3">
    <source>
        <dbReference type="Proteomes" id="UP000000370"/>
    </source>
</evidence>